<dbReference type="EMBL" id="MWPV01000002">
    <property type="protein sequence ID" value="OUL58303.1"/>
    <property type="molecule type" value="Genomic_DNA"/>
</dbReference>
<dbReference type="OrthoDB" id="273614at2"/>
<dbReference type="Pfam" id="PF00583">
    <property type="entry name" value="Acetyltransf_1"/>
    <property type="match status" value="1"/>
</dbReference>
<gene>
    <name evidence="2" type="ORF">B1199_08175</name>
</gene>
<dbReference type="InterPro" id="IPR000182">
    <property type="entry name" value="GNAT_dom"/>
</dbReference>
<feature type="domain" description="N-acetyltransferase" evidence="1">
    <location>
        <begin position="3"/>
        <end position="162"/>
    </location>
</feature>
<evidence type="ECO:0000313" key="3">
    <source>
        <dbReference type="Proteomes" id="UP000194841"/>
    </source>
</evidence>
<dbReference type="PANTHER" id="PTHR43328">
    <property type="entry name" value="ACETYLTRANSFERASE-RELATED"/>
    <property type="match status" value="1"/>
</dbReference>
<evidence type="ECO:0000259" key="1">
    <source>
        <dbReference type="PROSITE" id="PS51186"/>
    </source>
</evidence>
<dbReference type="Gene3D" id="3.40.630.30">
    <property type="match status" value="1"/>
</dbReference>
<keyword evidence="2" id="KW-0808">Transferase</keyword>
<sequence length="162" mass="18140">MTIAVRHSTEDDIDAIFAIISQKSCYSNTLQHPYANKEIWTKRLTNMSENKISLVATLDGQVVGQLGAENYTNPRRRHACNIGMIVCESVRGQGVGHALLHAFIEMATHWMGITRIELEVYTDNQAALALYEKNGFVIEGTAKNYALKEGIYVDSYLMARTL</sequence>
<dbReference type="Proteomes" id="UP000194841">
    <property type="component" value="Unassembled WGS sequence"/>
</dbReference>
<accession>A0A244CRR0</accession>
<dbReference type="SUPFAM" id="SSF55729">
    <property type="entry name" value="Acyl-CoA N-acyltransferases (Nat)"/>
    <property type="match status" value="1"/>
</dbReference>
<dbReference type="InterPro" id="IPR016181">
    <property type="entry name" value="Acyl_CoA_acyltransferase"/>
</dbReference>
<dbReference type="PANTHER" id="PTHR43328:SF1">
    <property type="entry name" value="N-ACETYLTRANSFERASE DOMAIN-CONTAINING PROTEIN"/>
    <property type="match status" value="1"/>
</dbReference>
<comment type="caution">
    <text evidence="2">The sequence shown here is derived from an EMBL/GenBank/DDBJ whole genome shotgun (WGS) entry which is preliminary data.</text>
</comment>
<name>A0A244CRR0_PSEDV</name>
<proteinExistence type="predicted"/>
<dbReference type="RefSeq" id="WP_086743609.1">
    <property type="nucleotide sequence ID" value="NZ_MWPV01000002.1"/>
</dbReference>
<protein>
    <submittedName>
        <fullName evidence="2">GNAT family N-acetyltransferase</fullName>
    </submittedName>
</protein>
<dbReference type="CDD" id="cd04301">
    <property type="entry name" value="NAT_SF"/>
    <property type="match status" value="1"/>
</dbReference>
<keyword evidence="3" id="KW-1185">Reference proteome</keyword>
<organism evidence="2 3">
    <name type="scientific">Pseudoalteromonas ulvae</name>
    <dbReference type="NCBI Taxonomy" id="107327"/>
    <lineage>
        <taxon>Bacteria</taxon>
        <taxon>Pseudomonadati</taxon>
        <taxon>Pseudomonadota</taxon>
        <taxon>Gammaproteobacteria</taxon>
        <taxon>Alteromonadales</taxon>
        <taxon>Pseudoalteromonadaceae</taxon>
        <taxon>Pseudoalteromonas</taxon>
    </lineage>
</organism>
<dbReference type="GO" id="GO:0016747">
    <property type="term" value="F:acyltransferase activity, transferring groups other than amino-acyl groups"/>
    <property type="evidence" value="ECO:0007669"/>
    <property type="project" value="InterPro"/>
</dbReference>
<dbReference type="AlphaFoldDB" id="A0A244CRR0"/>
<dbReference type="PROSITE" id="PS51186">
    <property type="entry name" value="GNAT"/>
    <property type="match status" value="1"/>
</dbReference>
<evidence type="ECO:0000313" key="2">
    <source>
        <dbReference type="EMBL" id="OUL58303.1"/>
    </source>
</evidence>
<reference evidence="2 3" key="1">
    <citation type="submission" date="2017-02" db="EMBL/GenBank/DDBJ databases">
        <title>Pseudoalteromonas ulvae TC14 Genome.</title>
        <authorList>
            <person name="Molmeret M."/>
        </authorList>
    </citation>
    <scope>NUCLEOTIDE SEQUENCE [LARGE SCALE GENOMIC DNA]</scope>
    <source>
        <strain evidence="2">TC14</strain>
    </source>
</reference>